<evidence type="ECO:0000313" key="4">
    <source>
        <dbReference type="Proteomes" id="UP001154282"/>
    </source>
</evidence>
<dbReference type="Pfam" id="PF04827">
    <property type="entry name" value="Plant_tran"/>
    <property type="match status" value="1"/>
</dbReference>
<dbReference type="AlphaFoldDB" id="A0AAV0ISH0"/>
<dbReference type="PANTHER" id="PTHR47150:SF5">
    <property type="entry name" value="OS07G0546750 PROTEIN"/>
    <property type="match status" value="1"/>
</dbReference>
<protein>
    <recommendedName>
        <fullName evidence="5">Nuclease HARBI1</fullName>
    </recommendedName>
</protein>
<dbReference type="Proteomes" id="UP001154282">
    <property type="component" value="Unassembled WGS sequence"/>
</dbReference>
<dbReference type="EMBL" id="CAMGYJ010000004">
    <property type="protein sequence ID" value="CAI0399744.1"/>
    <property type="molecule type" value="Genomic_DNA"/>
</dbReference>
<dbReference type="InterPro" id="IPR006912">
    <property type="entry name" value="Harbinger_derived_prot"/>
</dbReference>
<organism evidence="2 4">
    <name type="scientific">Linum tenue</name>
    <dbReference type="NCBI Taxonomy" id="586396"/>
    <lineage>
        <taxon>Eukaryota</taxon>
        <taxon>Viridiplantae</taxon>
        <taxon>Streptophyta</taxon>
        <taxon>Embryophyta</taxon>
        <taxon>Tracheophyta</taxon>
        <taxon>Spermatophyta</taxon>
        <taxon>Magnoliopsida</taxon>
        <taxon>eudicotyledons</taxon>
        <taxon>Gunneridae</taxon>
        <taxon>Pentapetalae</taxon>
        <taxon>rosids</taxon>
        <taxon>fabids</taxon>
        <taxon>Malpighiales</taxon>
        <taxon>Linaceae</taxon>
        <taxon>Linum</taxon>
    </lineage>
</organism>
<name>A0AAV0ISH0_9ROSI</name>
<reference evidence="2" key="1">
    <citation type="submission" date="2022-08" db="EMBL/GenBank/DDBJ databases">
        <authorList>
            <person name="Gutierrez-Valencia J."/>
        </authorList>
    </citation>
    <scope>NUCLEOTIDE SEQUENCE</scope>
</reference>
<evidence type="ECO:0008006" key="5">
    <source>
        <dbReference type="Google" id="ProtNLM"/>
    </source>
</evidence>
<sequence length="352" mass="40912">MRRSLFLRIVEGVMNQDSFFQSNHDATGRSSLSPLQKCTATIRMLAYGVAVDVVDEYLRIGESTPTLCVKKFVRAVNVVFGDEYLRRPNVADVERLLHVGEQRGFHGMLGSIDCMHWKWKNCRVAWRGQYARGDHKTPTTMLEAVASQDLWIWHAFFGVPGTLNDINVLDRFPVFREVLEGKALKVQFSVNGRIYNLGYYLTDGIYPNWATFVKSIPLPQGPKHKLFTMKQEAARKDVERAFGVLQPHFAIISGPSRMWCKDLIAEIMRACIIMHNMIVEDERDTYVRQFDYTDEDVNFEVSMPTVSQNHLPEYDEYLRNHKRIRNRSTNNQLQSDLIEEIWNRFEDEGYDD</sequence>
<comment type="caution">
    <text evidence="2">The sequence shown here is derived from an EMBL/GenBank/DDBJ whole genome shotgun (WGS) entry which is preliminary data.</text>
</comment>
<evidence type="ECO:0000313" key="3">
    <source>
        <dbReference type="EMBL" id="CAI0474053.1"/>
    </source>
</evidence>
<gene>
    <name evidence="1" type="ORF">LITE_LOCUS10454</name>
    <name evidence="2" type="ORF">LITE_LOCUS10456</name>
    <name evidence="3" type="ORF">LITE_LOCUS39879</name>
</gene>
<accession>A0AAV0ISH0</accession>
<keyword evidence="4" id="KW-1185">Reference proteome</keyword>
<dbReference type="EMBL" id="CAMGYJ010000009">
    <property type="protein sequence ID" value="CAI0474053.1"/>
    <property type="molecule type" value="Genomic_DNA"/>
</dbReference>
<dbReference type="EMBL" id="CAMGYJ010000004">
    <property type="protein sequence ID" value="CAI0399742.1"/>
    <property type="molecule type" value="Genomic_DNA"/>
</dbReference>
<proteinExistence type="predicted"/>
<evidence type="ECO:0000313" key="1">
    <source>
        <dbReference type="EMBL" id="CAI0399742.1"/>
    </source>
</evidence>
<evidence type="ECO:0000313" key="2">
    <source>
        <dbReference type="EMBL" id="CAI0399744.1"/>
    </source>
</evidence>
<dbReference type="PANTHER" id="PTHR47150">
    <property type="entry name" value="OS12G0169200 PROTEIN"/>
    <property type="match status" value="1"/>
</dbReference>